<reference evidence="3" key="1">
    <citation type="submission" date="2021-03" db="EMBL/GenBank/DDBJ databases">
        <title>Evolutionary innovations through gain and loss of genes in the ectomycorrhizal Boletales.</title>
        <authorList>
            <person name="Wu G."/>
            <person name="Miyauchi S."/>
            <person name="Morin E."/>
            <person name="Yang Z.-L."/>
            <person name="Xu J."/>
            <person name="Martin F.M."/>
        </authorList>
    </citation>
    <scope>NUCLEOTIDE SEQUENCE</scope>
    <source>
        <strain evidence="3">BR01</strain>
    </source>
</reference>
<feature type="region of interest" description="Disordered" evidence="1">
    <location>
        <begin position="55"/>
        <end position="93"/>
    </location>
</feature>
<feature type="domain" description="DUF6532" evidence="2">
    <location>
        <begin position="137"/>
        <end position="270"/>
    </location>
</feature>
<dbReference type="EMBL" id="JAGFBS010000042">
    <property type="protein sequence ID" value="KAG6370922.1"/>
    <property type="molecule type" value="Genomic_DNA"/>
</dbReference>
<keyword evidence="4" id="KW-1185">Reference proteome</keyword>
<dbReference type="Pfam" id="PF20149">
    <property type="entry name" value="DUF6532"/>
    <property type="match status" value="1"/>
</dbReference>
<feature type="compositionally biased region" description="Polar residues" evidence="1">
    <location>
        <begin position="67"/>
        <end position="77"/>
    </location>
</feature>
<sequence>MSYPYPAPTNLYSRHDVASAEQGTDELGLFGAFATDHGAAPYNAAYSSGFFPQSHTTGPERIKRNASRSTCSLSASVSAGGRPDDKLRKSKLSPEDQLNIETAVNFYIIDAIESGNWPKPDSQYLTRANVKNRHETPWEQGTADLILNQVQTFRSKMAKFAEKYAKMYDLASRADPGGGMQPAERTKAIHSLCERVLVADNWTEYILHEVDFHAGKFNLFSNPILLSFHSDFWYTHPVSPISRQRDMPWDSPPLRLLTISGAALSCGLRRVWQPDLDLDRRRRNHDSLLCYSVKYHTLEKEIHTGMSKSLVHECPKIRGEFQEMLREVHQNGLKLKAKYAPTVIDFFIPSASEINLLRHHPHAQLPGTSSAVAGPSSLGSTVYHGTGGWVLTP</sequence>
<protein>
    <recommendedName>
        <fullName evidence="2">DUF6532 domain-containing protein</fullName>
    </recommendedName>
</protein>
<proteinExistence type="predicted"/>
<dbReference type="OrthoDB" id="2695313at2759"/>
<name>A0A8I2YFH7_9AGAM</name>
<accession>A0A8I2YFH7</accession>
<dbReference type="AlphaFoldDB" id="A0A8I2YFH7"/>
<dbReference type="InterPro" id="IPR045341">
    <property type="entry name" value="DUF6532"/>
</dbReference>
<evidence type="ECO:0000259" key="2">
    <source>
        <dbReference type="Pfam" id="PF20149"/>
    </source>
</evidence>
<evidence type="ECO:0000313" key="4">
    <source>
        <dbReference type="Proteomes" id="UP000683000"/>
    </source>
</evidence>
<evidence type="ECO:0000313" key="3">
    <source>
        <dbReference type="EMBL" id="KAG6370922.1"/>
    </source>
</evidence>
<comment type="caution">
    <text evidence="3">The sequence shown here is derived from an EMBL/GenBank/DDBJ whole genome shotgun (WGS) entry which is preliminary data.</text>
</comment>
<gene>
    <name evidence="3" type="ORF">JVT61DRAFT_10769</name>
</gene>
<dbReference type="Proteomes" id="UP000683000">
    <property type="component" value="Unassembled WGS sequence"/>
</dbReference>
<organism evidence="3 4">
    <name type="scientific">Boletus reticuloceps</name>
    <dbReference type="NCBI Taxonomy" id="495285"/>
    <lineage>
        <taxon>Eukaryota</taxon>
        <taxon>Fungi</taxon>
        <taxon>Dikarya</taxon>
        <taxon>Basidiomycota</taxon>
        <taxon>Agaricomycotina</taxon>
        <taxon>Agaricomycetes</taxon>
        <taxon>Agaricomycetidae</taxon>
        <taxon>Boletales</taxon>
        <taxon>Boletineae</taxon>
        <taxon>Boletaceae</taxon>
        <taxon>Boletoideae</taxon>
        <taxon>Boletus</taxon>
    </lineage>
</organism>
<evidence type="ECO:0000256" key="1">
    <source>
        <dbReference type="SAM" id="MobiDB-lite"/>
    </source>
</evidence>